<dbReference type="InterPro" id="IPR023459">
    <property type="entry name" value="Tscrpt_elong_fac_GreA/B_fam"/>
</dbReference>
<proteinExistence type="predicted"/>
<dbReference type="RefSeq" id="WP_288197569.1">
    <property type="nucleotide sequence ID" value="NZ_LT608334.1"/>
</dbReference>
<evidence type="ECO:0000259" key="1">
    <source>
        <dbReference type="Pfam" id="PF01272"/>
    </source>
</evidence>
<dbReference type="SUPFAM" id="SSF54534">
    <property type="entry name" value="FKBP-like"/>
    <property type="match status" value="1"/>
</dbReference>
<dbReference type="Gene3D" id="1.10.286.20">
    <property type="match status" value="1"/>
</dbReference>
<evidence type="ECO:0000313" key="3">
    <source>
        <dbReference type="EMBL" id="SCM77759.1"/>
    </source>
</evidence>
<dbReference type="GO" id="GO:0016301">
    <property type="term" value="F:kinase activity"/>
    <property type="evidence" value="ECO:0007669"/>
    <property type="project" value="UniProtKB-KW"/>
</dbReference>
<feature type="domain" description="Regulator of nucleoside diphosphate kinase N-terminal" evidence="2">
    <location>
        <begin position="11"/>
        <end position="51"/>
    </location>
</feature>
<protein>
    <submittedName>
        <fullName evidence="3">Nucleoside diphosphate kinase regulator</fullName>
    </submittedName>
</protein>
<dbReference type="EMBL" id="FMJD01000010">
    <property type="protein sequence ID" value="SCM77759.1"/>
    <property type="molecule type" value="Genomic_DNA"/>
</dbReference>
<keyword evidence="3" id="KW-0808">Transferase</keyword>
<evidence type="ECO:0000259" key="2">
    <source>
        <dbReference type="Pfam" id="PF14760"/>
    </source>
</evidence>
<dbReference type="AlphaFoldDB" id="A0A212LK46"/>
<name>A0A212LK46_9HYPH</name>
<dbReference type="InterPro" id="IPR001437">
    <property type="entry name" value="Tscrpt_elong_fac_GreA/B_C"/>
</dbReference>
<dbReference type="InterPro" id="IPR036953">
    <property type="entry name" value="GreA/GreB_C_sf"/>
</dbReference>
<dbReference type="Pfam" id="PF14760">
    <property type="entry name" value="Rnk_N"/>
    <property type="match status" value="1"/>
</dbReference>
<feature type="domain" description="Transcription elongation factor GreA/GreB C-terminal" evidence="1">
    <location>
        <begin position="57"/>
        <end position="131"/>
    </location>
</feature>
<gene>
    <name evidence="3" type="ORF">KL86PLE_60074</name>
</gene>
<dbReference type="GO" id="GO:0032784">
    <property type="term" value="P:regulation of DNA-templated transcription elongation"/>
    <property type="evidence" value="ECO:0007669"/>
    <property type="project" value="InterPro"/>
</dbReference>
<accession>A0A212LK46</accession>
<dbReference type="GO" id="GO:0070063">
    <property type="term" value="F:RNA polymerase binding"/>
    <property type="evidence" value="ECO:0007669"/>
    <property type="project" value="InterPro"/>
</dbReference>
<dbReference type="NCBIfam" id="NF004396">
    <property type="entry name" value="PRK05753.1"/>
    <property type="match status" value="1"/>
</dbReference>
<reference evidence="3" key="1">
    <citation type="submission" date="2016-08" db="EMBL/GenBank/DDBJ databases">
        <authorList>
            <person name="Seilhamer J.J."/>
        </authorList>
    </citation>
    <scope>NUCLEOTIDE SEQUENCE</scope>
    <source>
        <strain evidence="3">86</strain>
    </source>
</reference>
<keyword evidence="3" id="KW-0418">Kinase</keyword>
<dbReference type="Gene3D" id="3.10.50.30">
    <property type="entry name" value="Transcription elongation factor, GreA/GreB, C-terminal domain"/>
    <property type="match status" value="1"/>
</dbReference>
<dbReference type="PANTHER" id="PTHR30437:SF5">
    <property type="entry name" value="REGULATOR OF NUCLEOSIDE DIPHOSPHATE KINASE"/>
    <property type="match status" value="1"/>
</dbReference>
<dbReference type="InterPro" id="IPR029462">
    <property type="entry name" value="Rnk_N"/>
</dbReference>
<sequence length="139" mass="14858">MALANCRRHSPVITLARSDHERLANLADALAARDPAAAEQLAAELDRARVVADNRLPPGTVRMGAVVRFSLEGAEPRTVRLVYPGEADIEKGRISVLTPVGAALIGLSAGQSIDWTGRDGRPRRLEVIEVDTTELAEAS</sequence>
<dbReference type="PANTHER" id="PTHR30437">
    <property type="entry name" value="TRANSCRIPTION ELONGATION FACTOR GREA"/>
    <property type="match status" value="1"/>
</dbReference>
<dbReference type="Pfam" id="PF01272">
    <property type="entry name" value="GreA_GreB"/>
    <property type="match status" value="1"/>
</dbReference>
<dbReference type="GO" id="GO:0006354">
    <property type="term" value="P:DNA-templated transcription elongation"/>
    <property type="evidence" value="ECO:0007669"/>
    <property type="project" value="TreeGrafter"/>
</dbReference>
<organism evidence="3">
    <name type="scientific">uncultured Pleomorphomonas sp</name>
    <dbReference type="NCBI Taxonomy" id="442121"/>
    <lineage>
        <taxon>Bacteria</taxon>
        <taxon>Pseudomonadati</taxon>
        <taxon>Pseudomonadota</taxon>
        <taxon>Alphaproteobacteria</taxon>
        <taxon>Hyphomicrobiales</taxon>
        <taxon>Pleomorphomonadaceae</taxon>
        <taxon>Pleomorphomonas</taxon>
        <taxon>environmental samples</taxon>
    </lineage>
</organism>
<dbReference type="GO" id="GO:0003677">
    <property type="term" value="F:DNA binding"/>
    <property type="evidence" value="ECO:0007669"/>
    <property type="project" value="InterPro"/>
</dbReference>